<dbReference type="EMBL" id="BEXD01000225">
    <property type="protein sequence ID" value="GBB85506.1"/>
    <property type="molecule type" value="Genomic_DNA"/>
</dbReference>
<organism evidence="1 3">
    <name type="scientific">Rhizophagus clarus</name>
    <dbReference type="NCBI Taxonomy" id="94130"/>
    <lineage>
        <taxon>Eukaryota</taxon>
        <taxon>Fungi</taxon>
        <taxon>Fungi incertae sedis</taxon>
        <taxon>Mucoromycota</taxon>
        <taxon>Glomeromycotina</taxon>
        <taxon>Glomeromycetes</taxon>
        <taxon>Glomerales</taxon>
        <taxon>Glomeraceae</taxon>
        <taxon>Rhizophagus</taxon>
    </lineage>
</organism>
<accession>A0A2Z6QYW2</accession>
<evidence type="ECO:0000313" key="2">
    <source>
        <dbReference type="EMBL" id="GES92814.1"/>
    </source>
</evidence>
<comment type="caution">
    <text evidence="1">The sequence shown here is derived from an EMBL/GenBank/DDBJ whole genome shotgun (WGS) entry which is preliminary data.</text>
</comment>
<evidence type="ECO:0000313" key="3">
    <source>
        <dbReference type="Proteomes" id="UP000247702"/>
    </source>
</evidence>
<dbReference type="STRING" id="94130.A0A2Z6QYW2"/>
<sequence length="71" mass="8481">MQDNKDKRLCKKLKVNFIYKKPTDDDLRNLIDSSQCKNTDYSTLNWIRALEKFISDVNYHGLIEEVDTKRN</sequence>
<evidence type="ECO:0000313" key="1">
    <source>
        <dbReference type="EMBL" id="GBB85506.1"/>
    </source>
</evidence>
<dbReference type="Proteomes" id="UP000615446">
    <property type="component" value="Unassembled WGS sequence"/>
</dbReference>
<reference evidence="1 3" key="1">
    <citation type="submission" date="2017-11" db="EMBL/GenBank/DDBJ databases">
        <title>The genome of Rhizophagus clarus HR1 reveals common genetic basis of auxotrophy among arbuscular mycorrhizal fungi.</title>
        <authorList>
            <person name="Kobayashi Y."/>
        </authorList>
    </citation>
    <scope>NUCLEOTIDE SEQUENCE [LARGE SCALE GENOMIC DNA]</scope>
    <source>
        <strain evidence="1 3">HR1</strain>
    </source>
</reference>
<dbReference type="Proteomes" id="UP000247702">
    <property type="component" value="Unassembled WGS sequence"/>
</dbReference>
<protein>
    <submittedName>
        <fullName evidence="1">Uncharacterized protein</fullName>
    </submittedName>
</protein>
<name>A0A2Z6QYW2_9GLOM</name>
<dbReference type="AlphaFoldDB" id="A0A2Z6QYW2"/>
<reference evidence="2" key="2">
    <citation type="submission" date="2019-10" db="EMBL/GenBank/DDBJ databases">
        <title>Conservation and host-specific expression of non-tandemly repeated heterogenous ribosome RNA gene in arbuscular mycorrhizal fungi.</title>
        <authorList>
            <person name="Maeda T."/>
            <person name="Kobayashi Y."/>
            <person name="Nakagawa T."/>
            <person name="Ezawa T."/>
            <person name="Yamaguchi K."/>
            <person name="Bino T."/>
            <person name="Nishimoto Y."/>
            <person name="Shigenobu S."/>
            <person name="Kawaguchi M."/>
        </authorList>
    </citation>
    <scope>NUCLEOTIDE SEQUENCE</scope>
    <source>
        <strain evidence="2">HR1</strain>
    </source>
</reference>
<gene>
    <name evidence="2" type="ORF">RCL2_001957300</name>
    <name evidence="1" type="ORF">RclHR1_01200020</name>
</gene>
<dbReference type="EMBL" id="BLAL01000218">
    <property type="protein sequence ID" value="GES92814.1"/>
    <property type="molecule type" value="Genomic_DNA"/>
</dbReference>
<dbReference type="OrthoDB" id="2449280at2759"/>
<keyword evidence="3" id="KW-1185">Reference proteome</keyword>
<proteinExistence type="predicted"/>